<dbReference type="eggNOG" id="COG1396">
    <property type="taxonomic scope" value="Bacteria"/>
</dbReference>
<proteinExistence type="inferred from homology"/>
<name>W8T6X8_PEPAC</name>
<dbReference type="GO" id="GO:0005737">
    <property type="term" value="C:cytoplasm"/>
    <property type="evidence" value="ECO:0007669"/>
    <property type="project" value="UniProtKB-SubCell"/>
</dbReference>
<dbReference type="PANTHER" id="PTHR46630:SF1">
    <property type="entry name" value="TETRATRICOPEPTIDE REPEAT PROTEIN 29"/>
    <property type="match status" value="1"/>
</dbReference>
<dbReference type="Gene3D" id="1.10.260.40">
    <property type="entry name" value="lambda repressor-like DNA-binding domains"/>
    <property type="match status" value="1"/>
</dbReference>
<dbReference type="InterPro" id="IPR051476">
    <property type="entry name" value="Bac_ResReg_Asp_Phosphatase"/>
</dbReference>
<keyword evidence="2" id="KW-0963">Cytoplasm</keyword>
<dbReference type="EMBL" id="CP007452">
    <property type="protein sequence ID" value="AHM57499.1"/>
    <property type="molecule type" value="Genomic_DNA"/>
</dbReference>
<evidence type="ECO:0000256" key="4">
    <source>
        <dbReference type="ARBA" id="ARBA00022803"/>
    </source>
</evidence>
<organism evidence="8 9">
    <name type="scientific">Peptoclostridium acidaminophilum DSM 3953</name>
    <dbReference type="NCBI Taxonomy" id="1286171"/>
    <lineage>
        <taxon>Bacteria</taxon>
        <taxon>Bacillati</taxon>
        <taxon>Bacillota</taxon>
        <taxon>Clostridia</taxon>
        <taxon>Peptostreptococcales</taxon>
        <taxon>Peptoclostridiaceae</taxon>
        <taxon>Peptoclostridium</taxon>
    </lineage>
</organism>
<sequence>MEILTLGQKIKKLRKERNLTLKELAGNRVTAAQISHIERDKSYPSQDLLEYFSQKLSVSVDYLVESKEAQVKQISESILLKGEYYIKNKKLKSAKDELTKVIELCREYNVNSLCANAKFLLGQVYRDEGDFTMAASMFERSLILNIKTSNVKGALGCYLELGKVYMLQKCYKPATDKFIQGKNYLVDNNVINYDIERLLYINLSYCSMELGAHDDAIFYSKKVDEIEEKMKDYKHKGNSLFLLGNKYMGEGDYIRARKYFSRALDVFNEHEKKLEQAKTYLVMSYIHENLKQYEEALEKVKSAYEIHKDIENEQLVEIMFDYTRALLNKGEVESAKELSKKALATAIKLKNKLLEAKAIKYYAKSHLKEGNVEIALENMNRNIELVSKYGAKKDIADAYFEAADIYAHVSKDKELECYSKGVELYKELKIIYY</sequence>
<dbReference type="RefSeq" id="WP_025436419.1">
    <property type="nucleotide sequence ID" value="NZ_CP007452.1"/>
</dbReference>
<feature type="repeat" description="TPR" evidence="6">
    <location>
        <begin position="115"/>
        <end position="148"/>
    </location>
</feature>
<dbReference type="InterPro" id="IPR001387">
    <property type="entry name" value="Cro/C1-type_HTH"/>
</dbReference>
<dbReference type="AlphaFoldDB" id="W8T6X8"/>
<keyword evidence="4 6" id="KW-0802">TPR repeat</keyword>
<dbReference type="InterPro" id="IPR019734">
    <property type="entry name" value="TPR_rpt"/>
</dbReference>
<dbReference type="SUPFAM" id="SSF48452">
    <property type="entry name" value="TPR-like"/>
    <property type="match status" value="3"/>
</dbReference>
<feature type="domain" description="HTH cro/C1-type" evidence="7">
    <location>
        <begin position="10"/>
        <end position="63"/>
    </location>
</feature>
<dbReference type="PANTHER" id="PTHR46630">
    <property type="entry name" value="TETRATRICOPEPTIDE REPEAT PROTEIN 29"/>
    <property type="match status" value="1"/>
</dbReference>
<dbReference type="OrthoDB" id="2986817at2"/>
<evidence type="ECO:0000256" key="3">
    <source>
        <dbReference type="ARBA" id="ARBA00022737"/>
    </source>
</evidence>
<dbReference type="SMART" id="SM00028">
    <property type="entry name" value="TPR"/>
    <property type="match status" value="7"/>
</dbReference>
<dbReference type="InterPro" id="IPR010982">
    <property type="entry name" value="Lambda_DNA-bd_dom_sf"/>
</dbReference>
<dbReference type="PROSITE" id="PS50005">
    <property type="entry name" value="TPR"/>
    <property type="match status" value="2"/>
</dbReference>
<comment type="subcellular location">
    <subcellularLocation>
        <location evidence="1">Cytoplasm</location>
    </subcellularLocation>
</comment>
<dbReference type="HOGENOM" id="CLU_051642_0_0_9"/>
<dbReference type="Pfam" id="PF13181">
    <property type="entry name" value="TPR_8"/>
    <property type="match status" value="1"/>
</dbReference>
<keyword evidence="3" id="KW-0677">Repeat</keyword>
<evidence type="ECO:0000256" key="6">
    <source>
        <dbReference type="PROSITE-ProRule" id="PRU00339"/>
    </source>
</evidence>
<dbReference type="SUPFAM" id="SSF47413">
    <property type="entry name" value="lambda repressor-like DNA-binding domains"/>
    <property type="match status" value="1"/>
</dbReference>
<dbReference type="GO" id="GO:0003677">
    <property type="term" value="F:DNA binding"/>
    <property type="evidence" value="ECO:0007669"/>
    <property type="project" value="InterPro"/>
</dbReference>
<dbReference type="eggNOG" id="COG0457">
    <property type="taxonomic scope" value="Bacteria"/>
</dbReference>
<dbReference type="PROSITE" id="PS50943">
    <property type="entry name" value="HTH_CROC1"/>
    <property type="match status" value="1"/>
</dbReference>
<dbReference type="InterPro" id="IPR011990">
    <property type="entry name" value="TPR-like_helical_dom_sf"/>
</dbReference>
<comment type="similarity">
    <text evidence="5">Belongs to the Rap family.</text>
</comment>
<dbReference type="Proteomes" id="UP000019591">
    <property type="component" value="Chromosome"/>
</dbReference>
<evidence type="ECO:0000256" key="5">
    <source>
        <dbReference type="ARBA" id="ARBA00038253"/>
    </source>
</evidence>
<protein>
    <submittedName>
        <fullName evidence="8">Putative transcriptional regulator</fullName>
    </submittedName>
</protein>
<dbReference type="SMART" id="SM00530">
    <property type="entry name" value="HTH_XRE"/>
    <property type="match status" value="1"/>
</dbReference>
<dbReference type="Gene3D" id="1.25.40.10">
    <property type="entry name" value="Tetratricopeptide repeat domain"/>
    <property type="match status" value="3"/>
</dbReference>
<dbReference type="Pfam" id="PF01381">
    <property type="entry name" value="HTH_3"/>
    <property type="match status" value="1"/>
</dbReference>
<dbReference type="CDD" id="cd00093">
    <property type="entry name" value="HTH_XRE"/>
    <property type="match status" value="1"/>
</dbReference>
<dbReference type="PATRIC" id="fig|1286171.3.peg.2167"/>
<evidence type="ECO:0000313" key="8">
    <source>
        <dbReference type="EMBL" id="AHM57499.1"/>
    </source>
</evidence>
<feature type="repeat" description="TPR" evidence="6">
    <location>
        <begin position="237"/>
        <end position="270"/>
    </location>
</feature>
<gene>
    <name evidence="8" type="ORF">EAL2_c22190</name>
</gene>
<dbReference type="STRING" id="1286171.EAL2_c22190"/>
<evidence type="ECO:0000259" key="7">
    <source>
        <dbReference type="PROSITE" id="PS50943"/>
    </source>
</evidence>
<accession>W8T6X8</accession>
<evidence type="ECO:0000313" key="9">
    <source>
        <dbReference type="Proteomes" id="UP000019591"/>
    </source>
</evidence>
<dbReference type="Pfam" id="PF13176">
    <property type="entry name" value="TPR_7"/>
    <property type="match status" value="1"/>
</dbReference>
<evidence type="ECO:0000256" key="2">
    <source>
        <dbReference type="ARBA" id="ARBA00022490"/>
    </source>
</evidence>
<reference evidence="8 9" key="1">
    <citation type="journal article" date="2014" name="Genome Announc.">
        <title>Complete Genome Sequence of Amino Acid-Utilizing Eubacterium acidaminophilum al-2 (DSM 3953).</title>
        <authorList>
            <person name="Poehlein A."/>
            <person name="Andreesen J.R."/>
            <person name="Daniel R."/>
        </authorList>
    </citation>
    <scope>NUCLEOTIDE SEQUENCE [LARGE SCALE GENOMIC DNA]</scope>
    <source>
        <strain evidence="8 9">DSM 3953</strain>
    </source>
</reference>
<dbReference type="KEGG" id="eac:EAL2_c22190"/>
<dbReference type="Pfam" id="PF13424">
    <property type="entry name" value="TPR_12"/>
    <property type="match status" value="1"/>
</dbReference>
<keyword evidence="9" id="KW-1185">Reference proteome</keyword>
<evidence type="ECO:0000256" key="1">
    <source>
        <dbReference type="ARBA" id="ARBA00004496"/>
    </source>
</evidence>